<protein>
    <submittedName>
        <fullName evidence="2">Uncharacterized protein</fullName>
    </submittedName>
</protein>
<name>A0A103XPY6_CYNCS</name>
<feature type="region of interest" description="Disordered" evidence="1">
    <location>
        <begin position="164"/>
        <end position="186"/>
    </location>
</feature>
<dbReference type="STRING" id="59895.A0A103XPY6"/>
<sequence length="228" mass="24841">MERSSEEVIPSEAAVLITHRTDPIRYNQNLDPRLISTSSLSRPEWPTIDGPLGLSEQDAVGYAPPLSSSLSDHIFTTLVVNHPRPSLSSFFCCVRRCEPLTTTLVYSVDFIPSTIVNSALVFSSSPPKTTTRAILLLQSASKRPSHYPSLSSFSFKVARMTSKQPDQLVSNRSRGSVDPETTPKVSKAGGRWLTVDSISNGGTTSNIKFTNGALTFCCLEAFLQVETS</sequence>
<comment type="caution">
    <text evidence="2">The sequence shown here is derived from an EMBL/GenBank/DDBJ whole genome shotgun (WGS) entry which is preliminary data.</text>
</comment>
<organism evidence="2 3">
    <name type="scientific">Cynara cardunculus var. scolymus</name>
    <name type="common">Globe artichoke</name>
    <name type="synonym">Cynara scolymus</name>
    <dbReference type="NCBI Taxonomy" id="59895"/>
    <lineage>
        <taxon>Eukaryota</taxon>
        <taxon>Viridiplantae</taxon>
        <taxon>Streptophyta</taxon>
        <taxon>Embryophyta</taxon>
        <taxon>Tracheophyta</taxon>
        <taxon>Spermatophyta</taxon>
        <taxon>Magnoliopsida</taxon>
        <taxon>eudicotyledons</taxon>
        <taxon>Gunneridae</taxon>
        <taxon>Pentapetalae</taxon>
        <taxon>asterids</taxon>
        <taxon>campanulids</taxon>
        <taxon>Asterales</taxon>
        <taxon>Asteraceae</taxon>
        <taxon>Carduoideae</taxon>
        <taxon>Cardueae</taxon>
        <taxon>Carduinae</taxon>
        <taxon>Cynara</taxon>
    </lineage>
</organism>
<accession>A0A103XPY6</accession>
<dbReference type="EMBL" id="LEKV01004533">
    <property type="protein sequence ID" value="KVH94693.1"/>
    <property type="molecule type" value="Genomic_DNA"/>
</dbReference>
<feature type="compositionally biased region" description="Polar residues" evidence="1">
    <location>
        <begin position="164"/>
        <end position="174"/>
    </location>
</feature>
<dbReference type="Gramene" id="KVH94693">
    <property type="protein sequence ID" value="KVH94693"/>
    <property type="gene ID" value="Ccrd_003241"/>
</dbReference>
<evidence type="ECO:0000256" key="1">
    <source>
        <dbReference type="SAM" id="MobiDB-lite"/>
    </source>
</evidence>
<gene>
    <name evidence="2" type="ORF">Ccrd_003241</name>
</gene>
<evidence type="ECO:0000313" key="2">
    <source>
        <dbReference type="EMBL" id="KVH94693.1"/>
    </source>
</evidence>
<keyword evidence="3" id="KW-1185">Reference proteome</keyword>
<evidence type="ECO:0000313" key="3">
    <source>
        <dbReference type="Proteomes" id="UP000243975"/>
    </source>
</evidence>
<dbReference type="Proteomes" id="UP000243975">
    <property type="component" value="Unassembled WGS sequence"/>
</dbReference>
<proteinExistence type="predicted"/>
<dbReference type="AlphaFoldDB" id="A0A103XPY6"/>
<reference evidence="2 3" key="1">
    <citation type="journal article" date="2016" name="Sci. Rep.">
        <title>The genome sequence of the outbreeding globe artichoke constructed de novo incorporating a phase-aware low-pass sequencing strategy of F1 progeny.</title>
        <authorList>
            <person name="Scaglione D."/>
            <person name="Reyes-Chin-Wo S."/>
            <person name="Acquadro A."/>
            <person name="Froenicke L."/>
            <person name="Portis E."/>
            <person name="Beitel C."/>
            <person name="Tirone M."/>
            <person name="Mauro R."/>
            <person name="Lo Monaco A."/>
            <person name="Mauromicale G."/>
            <person name="Faccioli P."/>
            <person name="Cattivelli L."/>
            <person name="Rieseberg L."/>
            <person name="Michelmore R."/>
            <person name="Lanteri S."/>
        </authorList>
    </citation>
    <scope>NUCLEOTIDE SEQUENCE [LARGE SCALE GENOMIC DNA]</scope>
    <source>
        <strain evidence="2">2C</strain>
    </source>
</reference>